<dbReference type="Proteomes" id="UP000593579">
    <property type="component" value="Unassembled WGS sequence"/>
</dbReference>
<evidence type="ECO:0000313" key="2">
    <source>
        <dbReference type="Proteomes" id="UP000593579"/>
    </source>
</evidence>
<evidence type="ECO:0000313" key="1">
    <source>
        <dbReference type="EMBL" id="MBA0748074.1"/>
    </source>
</evidence>
<proteinExistence type="predicted"/>
<dbReference type="EMBL" id="JABEZY010000010">
    <property type="protein sequence ID" value="MBA0748074.1"/>
    <property type="molecule type" value="Genomic_DNA"/>
</dbReference>
<organism evidence="1 2">
    <name type="scientific">Gossypium gossypioides</name>
    <name type="common">Mexican cotton</name>
    <name type="synonym">Selera gossypioides</name>
    <dbReference type="NCBI Taxonomy" id="34282"/>
    <lineage>
        <taxon>Eukaryota</taxon>
        <taxon>Viridiplantae</taxon>
        <taxon>Streptophyta</taxon>
        <taxon>Embryophyta</taxon>
        <taxon>Tracheophyta</taxon>
        <taxon>Spermatophyta</taxon>
        <taxon>Magnoliopsida</taxon>
        <taxon>eudicotyledons</taxon>
        <taxon>Gunneridae</taxon>
        <taxon>Pentapetalae</taxon>
        <taxon>rosids</taxon>
        <taxon>malvids</taxon>
        <taxon>Malvales</taxon>
        <taxon>Malvaceae</taxon>
        <taxon>Malvoideae</taxon>
        <taxon>Gossypium</taxon>
    </lineage>
</organism>
<dbReference type="AlphaFoldDB" id="A0A7J9CIG3"/>
<gene>
    <name evidence="1" type="ORF">Gogos_004928</name>
</gene>
<comment type="caution">
    <text evidence="1">The sequence shown here is derived from an EMBL/GenBank/DDBJ whole genome shotgun (WGS) entry which is preliminary data.</text>
</comment>
<sequence>MAVDLEPKATLSWKDKIVGGLAGGARASEAHSGFGVDEEIKLLDGDITRSMVNGVLRLNFLKELINCRFKTWPPRWSSM</sequence>
<accession>A0A7J9CIG3</accession>
<protein>
    <submittedName>
        <fullName evidence="1">Uncharacterized protein</fullName>
    </submittedName>
</protein>
<keyword evidence="2" id="KW-1185">Reference proteome</keyword>
<reference evidence="1 2" key="1">
    <citation type="journal article" date="2019" name="Genome Biol. Evol.">
        <title>Insights into the evolution of the New World diploid cottons (Gossypium, subgenus Houzingenia) based on genome sequencing.</title>
        <authorList>
            <person name="Grover C.E."/>
            <person name="Arick M.A. 2nd"/>
            <person name="Thrash A."/>
            <person name="Conover J.L."/>
            <person name="Sanders W.S."/>
            <person name="Peterson D.G."/>
            <person name="Frelichowski J.E."/>
            <person name="Scheffler J.A."/>
            <person name="Scheffler B.E."/>
            <person name="Wendel J.F."/>
        </authorList>
    </citation>
    <scope>NUCLEOTIDE SEQUENCE [LARGE SCALE GENOMIC DNA]</scope>
    <source>
        <strain evidence="1">5</strain>
        <tissue evidence="1">Leaf</tissue>
    </source>
</reference>
<name>A0A7J9CIG3_GOSGO</name>